<evidence type="ECO:0000256" key="3">
    <source>
        <dbReference type="ARBA" id="ARBA00022692"/>
    </source>
</evidence>
<evidence type="ECO:0000259" key="11">
    <source>
        <dbReference type="PROSITE" id="PS50192"/>
    </source>
</evidence>
<dbReference type="Proteomes" id="UP001217754">
    <property type="component" value="Chromosome 5"/>
</dbReference>
<proteinExistence type="predicted"/>
<evidence type="ECO:0000313" key="12">
    <source>
        <dbReference type="EMBL" id="WFD40080.1"/>
    </source>
</evidence>
<evidence type="ECO:0000256" key="6">
    <source>
        <dbReference type="ARBA" id="ARBA00023034"/>
    </source>
</evidence>
<protein>
    <submittedName>
        <fullName evidence="12">Protein transport protein bet1</fullName>
    </submittedName>
</protein>
<dbReference type="GO" id="GO:0000139">
    <property type="term" value="C:Golgi membrane"/>
    <property type="evidence" value="ECO:0007669"/>
    <property type="project" value="UniProtKB-SubCell"/>
</dbReference>
<evidence type="ECO:0000313" key="13">
    <source>
        <dbReference type="Proteomes" id="UP001217754"/>
    </source>
</evidence>
<dbReference type="PROSITE" id="PS50192">
    <property type="entry name" value="T_SNARE"/>
    <property type="match status" value="1"/>
</dbReference>
<sequence>MNRRTAGAPDRHALLTAHSYPASTSSARLVSPAVSEYSTPLRTASPYENPYGDARATDGAPKEAGGGFVSLFQGTAAQQRSAADLEEQNDSRLDALSERIKMLKDISTGIGNEVRDSTADMNSLNDVFSNASALLGSTFTRMNAMARSQRGWFCNMMLFLILVIWIFVILWWWRR</sequence>
<dbReference type="RefSeq" id="XP_060122977.1">
    <property type="nucleotide sequence ID" value="XM_060266994.1"/>
</dbReference>
<keyword evidence="4" id="KW-0653">Protein transport</keyword>
<dbReference type="GeneID" id="85226715"/>
<dbReference type="SUPFAM" id="SSF58038">
    <property type="entry name" value="SNARE fusion complex"/>
    <property type="match status" value="1"/>
</dbReference>
<evidence type="ECO:0000256" key="8">
    <source>
        <dbReference type="ARBA" id="ARBA00046280"/>
    </source>
</evidence>
<feature type="domain" description="T-SNARE coiled-coil homology" evidence="11">
    <location>
        <begin position="83"/>
        <end position="145"/>
    </location>
</feature>
<gene>
    <name evidence="12" type="primary">BET1</name>
    <name evidence="12" type="ORF">MJAP1_003064</name>
</gene>
<keyword evidence="2" id="KW-0813">Transport</keyword>
<feature type="region of interest" description="Disordered" evidence="9">
    <location>
        <begin position="40"/>
        <end position="60"/>
    </location>
</feature>
<keyword evidence="5 10" id="KW-1133">Transmembrane helix</keyword>
<evidence type="ECO:0000256" key="10">
    <source>
        <dbReference type="SAM" id="Phobius"/>
    </source>
</evidence>
<dbReference type="InterPro" id="IPR039899">
    <property type="entry name" value="BET1_SNARE"/>
</dbReference>
<keyword evidence="3 10" id="KW-0812">Transmembrane</keyword>
<dbReference type="GO" id="GO:0015031">
    <property type="term" value="P:protein transport"/>
    <property type="evidence" value="ECO:0007669"/>
    <property type="project" value="UniProtKB-KW"/>
</dbReference>
<accession>A0AAF0JBB3</accession>
<reference evidence="12" key="1">
    <citation type="submission" date="2023-03" db="EMBL/GenBank/DDBJ databases">
        <title>Mating type loci evolution in Malassezia.</title>
        <authorList>
            <person name="Coelho M.A."/>
        </authorList>
    </citation>
    <scope>NUCLEOTIDE SEQUENCE</scope>
    <source>
        <strain evidence="12">CBS 9431</strain>
    </source>
</reference>
<evidence type="ECO:0000256" key="7">
    <source>
        <dbReference type="ARBA" id="ARBA00023136"/>
    </source>
</evidence>
<dbReference type="EMBL" id="CP119962">
    <property type="protein sequence ID" value="WFD40080.1"/>
    <property type="molecule type" value="Genomic_DNA"/>
</dbReference>
<dbReference type="PANTHER" id="PTHR12791">
    <property type="entry name" value="GOLGI SNARE BET1-RELATED"/>
    <property type="match status" value="1"/>
</dbReference>
<dbReference type="Gene3D" id="1.20.5.110">
    <property type="match status" value="1"/>
</dbReference>
<keyword evidence="6" id="KW-0333">Golgi apparatus</keyword>
<evidence type="ECO:0000256" key="1">
    <source>
        <dbReference type="ARBA" id="ARBA00004394"/>
    </source>
</evidence>
<dbReference type="AlphaFoldDB" id="A0AAF0JBB3"/>
<evidence type="ECO:0000256" key="9">
    <source>
        <dbReference type="SAM" id="MobiDB-lite"/>
    </source>
</evidence>
<feature type="transmembrane region" description="Helical" evidence="10">
    <location>
        <begin position="152"/>
        <end position="173"/>
    </location>
</feature>
<keyword evidence="13" id="KW-1185">Reference proteome</keyword>
<organism evidence="12 13">
    <name type="scientific">Malassezia japonica</name>
    <dbReference type="NCBI Taxonomy" id="223818"/>
    <lineage>
        <taxon>Eukaryota</taxon>
        <taxon>Fungi</taxon>
        <taxon>Dikarya</taxon>
        <taxon>Basidiomycota</taxon>
        <taxon>Ustilaginomycotina</taxon>
        <taxon>Malasseziomycetes</taxon>
        <taxon>Malasseziales</taxon>
        <taxon>Malasseziaceae</taxon>
        <taxon>Malassezia</taxon>
    </lineage>
</organism>
<comment type="subcellular location">
    <subcellularLocation>
        <location evidence="8">Endomembrane system</location>
        <topology evidence="8">Single-pass type IV membrane protein</topology>
    </subcellularLocation>
    <subcellularLocation>
        <location evidence="1">Golgi apparatus membrane</location>
    </subcellularLocation>
</comment>
<evidence type="ECO:0000256" key="4">
    <source>
        <dbReference type="ARBA" id="ARBA00022927"/>
    </source>
</evidence>
<dbReference type="CDD" id="cd15853">
    <property type="entry name" value="SNARE_Bet1"/>
    <property type="match status" value="1"/>
</dbReference>
<dbReference type="InterPro" id="IPR000727">
    <property type="entry name" value="T_SNARE_dom"/>
</dbReference>
<evidence type="ECO:0000256" key="5">
    <source>
        <dbReference type="ARBA" id="ARBA00022989"/>
    </source>
</evidence>
<name>A0AAF0JBB3_9BASI</name>
<keyword evidence="7 10" id="KW-0472">Membrane</keyword>
<evidence type="ECO:0000256" key="2">
    <source>
        <dbReference type="ARBA" id="ARBA00022448"/>
    </source>
</evidence>